<dbReference type="PROSITE" id="PS50089">
    <property type="entry name" value="ZF_RING_2"/>
    <property type="match status" value="1"/>
</dbReference>
<evidence type="ECO:0000256" key="6">
    <source>
        <dbReference type="PROSITE-ProRule" id="PRU00175"/>
    </source>
</evidence>
<protein>
    <recommendedName>
        <fullName evidence="2">RING-type E3 ubiquitin transferase</fullName>
        <ecNumber evidence="2">2.3.2.27</ecNumber>
    </recommendedName>
</protein>
<dbReference type="GO" id="GO:0008270">
    <property type="term" value="F:zinc ion binding"/>
    <property type="evidence" value="ECO:0007669"/>
    <property type="project" value="UniProtKB-KW"/>
</dbReference>
<dbReference type="PANTHER" id="PTHR46077">
    <property type="entry name" value="E3 UBIQUITIN-PROTEIN LIGASE TOPORS"/>
    <property type="match status" value="1"/>
</dbReference>
<dbReference type="SUPFAM" id="SSF57850">
    <property type="entry name" value="RING/U-box"/>
    <property type="match status" value="1"/>
</dbReference>
<comment type="catalytic activity">
    <reaction evidence="1">
        <text>S-ubiquitinyl-[E2 ubiquitin-conjugating enzyme]-L-cysteine + [acceptor protein]-L-lysine = [E2 ubiquitin-conjugating enzyme]-L-cysteine + N(6)-ubiquitinyl-[acceptor protein]-L-lysine.</text>
        <dbReference type="EC" id="2.3.2.27"/>
    </reaction>
</comment>
<keyword evidence="10" id="KW-1185">Reference proteome</keyword>
<gene>
    <name evidence="9" type="ORF">LTR78_002838</name>
</gene>
<dbReference type="Proteomes" id="UP001274830">
    <property type="component" value="Unassembled WGS sequence"/>
</dbReference>
<evidence type="ECO:0000313" key="10">
    <source>
        <dbReference type="Proteomes" id="UP001274830"/>
    </source>
</evidence>
<organism evidence="9 10">
    <name type="scientific">Recurvomyces mirabilis</name>
    <dbReference type="NCBI Taxonomy" id="574656"/>
    <lineage>
        <taxon>Eukaryota</taxon>
        <taxon>Fungi</taxon>
        <taxon>Dikarya</taxon>
        <taxon>Ascomycota</taxon>
        <taxon>Pezizomycotina</taxon>
        <taxon>Dothideomycetes</taxon>
        <taxon>Dothideomycetidae</taxon>
        <taxon>Mycosphaerellales</taxon>
        <taxon>Teratosphaeriaceae</taxon>
        <taxon>Recurvomyces</taxon>
    </lineage>
</organism>
<evidence type="ECO:0000256" key="1">
    <source>
        <dbReference type="ARBA" id="ARBA00000900"/>
    </source>
</evidence>
<feature type="compositionally biased region" description="Basic and acidic residues" evidence="7">
    <location>
        <begin position="121"/>
        <end position="132"/>
    </location>
</feature>
<keyword evidence="6" id="KW-0862">Zinc</keyword>
<keyword evidence="6" id="KW-0479">Metal-binding</keyword>
<evidence type="ECO:0000256" key="3">
    <source>
        <dbReference type="ARBA" id="ARBA00022679"/>
    </source>
</evidence>
<evidence type="ECO:0000256" key="4">
    <source>
        <dbReference type="ARBA" id="ARBA00023015"/>
    </source>
</evidence>
<dbReference type="PANTHER" id="PTHR46077:SF1">
    <property type="entry name" value="TOP1 BINDING ARGININE_SERINE RICH PROTEIN, E3 UBIQUITIN LIGASE"/>
    <property type="match status" value="1"/>
</dbReference>
<dbReference type="AlphaFoldDB" id="A0AAE0WT42"/>
<feature type="region of interest" description="Disordered" evidence="7">
    <location>
        <begin position="111"/>
        <end position="210"/>
    </location>
</feature>
<dbReference type="GO" id="GO:0061630">
    <property type="term" value="F:ubiquitin protein ligase activity"/>
    <property type="evidence" value="ECO:0007669"/>
    <property type="project" value="UniProtKB-EC"/>
</dbReference>
<dbReference type="InterPro" id="IPR001841">
    <property type="entry name" value="Znf_RING"/>
</dbReference>
<dbReference type="GO" id="GO:0006513">
    <property type="term" value="P:protein monoubiquitination"/>
    <property type="evidence" value="ECO:0007669"/>
    <property type="project" value="TreeGrafter"/>
</dbReference>
<evidence type="ECO:0000313" key="9">
    <source>
        <dbReference type="EMBL" id="KAK3677300.1"/>
    </source>
</evidence>
<keyword evidence="4" id="KW-0805">Transcription regulation</keyword>
<evidence type="ECO:0000256" key="2">
    <source>
        <dbReference type="ARBA" id="ARBA00012483"/>
    </source>
</evidence>
<evidence type="ECO:0000256" key="7">
    <source>
        <dbReference type="SAM" id="MobiDB-lite"/>
    </source>
</evidence>
<comment type="caution">
    <text evidence="9">The sequence shown here is derived from an EMBL/GenBank/DDBJ whole genome shotgun (WGS) entry which is preliminary data.</text>
</comment>
<keyword evidence="5" id="KW-0804">Transcription</keyword>
<keyword evidence="6" id="KW-0863">Zinc-finger</keyword>
<evidence type="ECO:0000256" key="5">
    <source>
        <dbReference type="ARBA" id="ARBA00023163"/>
    </source>
</evidence>
<sequence>MDGVRGSHSNTQLVTKIEHEDDDFKIRGAASSAMSNEATAKDLTPDTCTICLQTITERAVAVPCNHLTFDYLCLVSWLQERATCPLCKAVVREVQYDFGGPADYKTYRLPLDAVPGNVNSDNERPTGREGKALSKPQTRPSKDDKESTAIAHTLNTSAQTPHHNIATSHHHRSPSPSPYKAGPELSCGENCKSSPSWTAKAYTGEVEDTI</sequence>
<dbReference type="EMBL" id="JAUTXT010000007">
    <property type="protein sequence ID" value="KAK3677300.1"/>
    <property type="molecule type" value="Genomic_DNA"/>
</dbReference>
<accession>A0AAE0WT42</accession>
<reference evidence="9" key="1">
    <citation type="submission" date="2023-07" db="EMBL/GenBank/DDBJ databases">
        <title>Black Yeasts Isolated from many extreme environments.</title>
        <authorList>
            <person name="Coleine C."/>
            <person name="Stajich J.E."/>
            <person name="Selbmann L."/>
        </authorList>
    </citation>
    <scope>NUCLEOTIDE SEQUENCE</scope>
    <source>
        <strain evidence="9">CCFEE 5485</strain>
    </source>
</reference>
<feature type="domain" description="RING-type" evidence="8">
    <location>
        <begin position="48"/>
        <end position="88"/>
    </location>
</feature>
<dbReference type="InterPro" id="IPR013083">
    <property type="entry name" value="Znf_RING/FYVE/PHD"/>
</dbReference>
<keyword evidence="3" id="KW-0808">Transferase</keyword>
<dbReference type="GO" id="GO:0000209">
    <property type="term" value="P:protein polyubiquitination"/>
    <property type="evidence" value="ECO:0007669"/>
    <property type="project" value="TreeGrafter"/>
</dbReference>
<dbReference type="Gene3D" id="3.30.40.10">
    <property type="entry name" value="Zinc/RING finger domain, C3HC4 (zinc finger)"/>
    <property type="match status" value="1"/>
</dbReference>
<name>A0AAE0WT42_9PEZI</name>
<evidence type="ECO:0000259" key="8">
    <source>
        <dbReference type="PROSITE" id="PS50089"/>
    </source>
</evidence>
<proteinExistence type="predicted"/>
<dbReference type="SMART" id="SM00184">
    <property type="entry name" value="RING"/>
    <property type="match status" value="1"/>
</dbReference>
<feature type="compositionally biased region" description="Polar residues" evidence="7">
    <location>
        <begin position="153"/>
        <end position="167"/>
    </location>
</feature>
<dbReference type="Pfam" id="PF13639">
    <property type="entry name" value="zf-RING_2"/>
    <property type="match status" value="1"/>
</dbReference>
<dbReference type="EC" id="2.3.2.27" evidence="2"/>